<feature type="domain" description="Amino acid permease/ SLC12A" evidence="9">
    <location>
        <begin position="584"/>
        <end position="674"/>
    </location>
</feature>
<dbReference type="PANTHER" id="PTHR43341">
    <property type="entry name" value="AMINO ACID PERMEASE"/>
    <property type="match status" value="1"/>
</dbReference>
<feature type="transmembrane region" description="Helical" evidence="8">
    <location>
        <begin position="652"/>
        <end position="672"/>
    </location>
</feature>
<evidence type="ECO:0000256" key="1">
    <source>
        <dbReference type="ARBA" id="ARBA00004141"/>
    </source>
</evidence>
<feature type="domain" description="Amino acid permease/ SLC12A" evidence="9">
    <location>
        <begin position="81"/>
        <end position="138"/>
    </location>
</feature>
<evidence type="ECO:0000256" key="6">
    <source>
        <dbReference type="ARBA" id="ARBA00023136"/>
    </source>
</evidence>
<dbReference type="InterPro" id="IPR050524">
    <property type="entry name" value="APC_YAT"/>
</dbReference>
<comment type="subcellular location">
    <subcellularLocation>
        <location evidence="1">Membrane</location>
        <topology evidence="1">Multi-pass membrane protein</topology>
    </subcellularLocation>
</comment>
<dbReference type="EMBL" id="SEOQ01000163">
    <property type="protein sequence ID" value="TFY68382.1"/>
    <property type="molecule type" value="Genomic_DNA"/>
</dbReference>
<proteinExistence type="predicted"/>
<dbReference type="AlphaFoldDB" id="A0A4Y9Z1I3"/>
<evidence type="ECO:0000256" key="5">
    <source>
        <dbReference type="ARBA" id="ARBA00022989"/>
    </source>
</evidence>
<feature type="transmembrane region" description="Helical" evidence="8">
    <location>
        <begin position="284"/>
        <end position="304"/>
    </location>
</feature>
<evidence type="ECO:0000313" key="10">
    <source>
        <dbReference type="EMBL" id="TFY68382.1"/>
    </source>
</evidence>
<feature type="compositionally biased region" description="Low complexity" evidence="7">
    <location>
        <begin position="426"/>
        <end position="440"/>
    </location>
</feature>
<gene>
    <name evidence="10" type="ORF">EVG20_g3571</name>
</gene>
<keyword evidence="6 8" id="KW-0472">Membrane</keyword>
<evidence type="ECO:0000256" key="2">
    <source>
        <dbReference type="ARBA" id="ARBA00022448"/>
    </source>
</evidence>
<dbReference type="Proteomes" id="UP000298327">
    <property type="component" value="Unassembled WGS sequence"/>
</dbReference>
<dbReference type="Pfam" id="PF00324">
    <property type="entry name" value="AA_permease"/>
    <property type="match status" value="3"/>
</dbReference>
<dbReference type="Gene3D" id="1.20.1740.10">
    <property type="entry name" value="Amino acid/polyamine transporter I"/>
    <property type="match status" value="2"/>
</dbReference>
<dbReference type="OrthoDB" id="3900342at2759"/>
<reference evidence="10 11" key="1">
    <citation type="submission" date="2019-02" db="EMBL/GenBank/DDBJ databases">
        <title>Genome sequencing of the rare red list fungi Dentipellis fragilis.</title>
        <authorList>
            <person name="Buettner E."/>
            <person name="Kellner H."/>
        </authorList>
    </citation>
    <scope>NUCLEOTIDE SEQUENCE [LARGE SCALE GENOMIC DNA]</scope>
    <source>
        <strain evidence="10 11">DSM 105465</strain>
    </source>
</reference>
<evidence type="ECO:0000256" key="7">
    <source>
        <dbReference type="SAM" id="MobiDB-lite"/>
    </source>
</evidence>
<name>A0A4Y9Z1I3_9AGAM</name>
<keyword evidence="11" id="KW-1185">Reference proteome</keyword>
<sequence length="753" mass="84108">MDASAKQQSVPLLPRTGLDRTVDNNYGTIDPQAHFQLHVQYHHGRPEDDLDAPPTPVGALPVPPVDKMTSSLHRGLSSRQVQMIAIAGTIGTGLFLGTGKSLAEGGPASILICYAIIGFIVYVTLLLLGEMATQYPVAAHRLCLEADFGVQSIPDVASSAALEPIPSCCISQRSKLSYHFFPVRDIYCFHACQWHLEISAVDISAAHAQICVLMHWAQSSARSCSFLFSAQHSGSFNAYATRFFSPSYGFALSWNYWFNDAISVASDLTAAQLVLGFWNVPHPWIVSLVLWVFLVAVNSIHVRAYGELEYWLASLKVATIVVFIIIGIIVNAGVNHEHRYIGGSNWRIPGAPFVGGFGGFARVFVTASFAYGGTESLGITAGETKNPTKNMPRVVKFDIALLYPEYPAHRVERSVPNTLFLHQQLTSSRQSPGTTQTSPTRQPPPPPLPSSSKKSAPVRSFPSPFPFPANSILISAPVQPRRRGVLHERSDPNLSHFRREPRALRRDARAVWPRVDIARAAGARDLRMDDAARRAALRAAGHEQHQHPLLRQQLHRQRPAVELAAEPRRRVQPGASIPPPMPLSLIAWLSIGLASWRFRRAWAQQGRPLEEMKFRAGWTWGWGPPFVVITTAALILIQGWSSFAPTFSAVDFVSFYVEIPVMIVMYLLWMLIRKPEPLTIALPSPSLSPSDDGLDKDKKQRVWWYNDNVDGQLVDLRRDEHEEEEVDKSDDEERNRRLAGRFRWGWRLFYWIV</sequence>
<feature type="domain" description="Amino acid permease/ SLC12A" evidence="9">
    <location>
        <begin position="227"/>
        <end position="397"/>
    </location>
</feature>
<feature type="transmembrane region" description="Helical" evidence="8">
    <location>
        <begin position="619"/>
        <end position="640"/>
    </location>
</feature>
<feature type="transmembrane region" description="Helical" evidence="8">
    <location>
        <begin position="310"/>
        <end position="330"/>
    </location>
</feature>
<keyword evidence="2" id="KW-0813">Transport</keyword>
<evidence type="ECO:0000256" key="3">
    <source>
        <dbReference type="ARBA" id="ARBA00022692"/>
    </source>
</evidence>
<dbReference type="PANTHER" id="PTHR43341:SF3">
    <property type="entry name" value="AMINO-ACID PERMEASE PB1C11.02-RELATED"/>
    <property type="match status" value="1"/>
</dbReference>
<dbReference type="STRING" id="205917.A0A4Y9Z1I3"/>
<dbReference type="InterPro" id="IPR004840">
    <property type="entry name" value="Amino_acid_permease_CS"/>
</dbReference>
<protein>
    <recommendedName>
        <fullName evidence="9">Amino acid permease/ SLC12A domain-containing protein</fullName>
    </recommendedName>
</protein>
<accession>A0A4Y9Z1I3</accession>
<feature type="transmembrane region" description="Helical" evidence="8">
    <location>
        <begin position="83"/>
        <end position="102"/>
    </location>
</feature>
<organism evidence="10 11">
    <name type="scientific">Dentipellis fragilis</name>
    <dbReference type="NCBI Taxonomy" id="205917"/>
    <lineage>
        <taxon>Eukaryota</taxon>
        <taxon>Fungi</taxon>
        <taxon>Dikarya</taxon>
        <taxon>Basidiomycota</taxon>
        <taxon>Agaricomycotina</taxon>
        <taxon>Agaricomycetes</taxon>
        <taxon>Russulales</taxon>
        <taxon>Hericiaceae</taxon>
        <taxon>Dentipellis</taxon>
    </lineage>
</organism>
<feature type="region of interest" description="Disordered" evidence="7">
    <location>
        <begin position="425"/>
        <end position="462"/>
    </location>
</feature>
<feature type="transmembrane region" description="Helical" evidence="8">
    <location>
        <begin position="108"/>
        <end position="128"/>
    </location>
</feature>
<evidence type="ECO:0000259" key="9">
    <source>
        <dbReference type="Pfam" id="PF00324"/>
    </source>
</evidence>
<evidence type="ECO:0000313" key="11">
    <source>
        <dbReference type="Proteomes" id="UP000298327"/>
    </source>
</evidence>
<dbReference type="GO" id="GO:0015171">
    <property type="term" value="F:amino acid transmembrane transporter activity"/>
    <property type="evidence" value="ECO:0007669"/>
    <property type="project" value="TreeGrafter"/>
</dbReference>
<evidence type="ECO:0000256" key="4">
    <source>
        <dbReference type="ARBA" id="ARBA00022970"/>
    </source>
</evidence>
<keyword evidence="4" id="KW-0029">Amino-acid transport</keyword>
<dbReference type="PROSITE" id="PS00218">
    <property type="entry name" value="AMINO_ACID_PERMEASE_1"/>
    <property type="match status" value="1"/>
</dbReference>
<keyword evidence="5 8" id="KW-1133">Transmembrane helix</keyword>
<keyword evidence="3 8" id="KW-0812">Transmembrane</keyword>
<comment type="caution">
    <text evidence="10">The sequence shown here is derived from an EMBL/GenBank/DDBJ whole genome shotgun (WGS) entry which is preliminary data.</text>
</comment>
<dbReference type="InterPro" id="IPR004841">
    <property type="entry name" value="AA-permease/SLC12A_dom"/>
</dbReference>
<dbReference type="GO" id="GO:0016020">
    <property type="term" value="C:membrane"/>
    <property type="evidence" value="ECO:0007669"/>
    <property type="project" value="UniProtKB-SubCell"/>
</dbReference>
<evidence type="ECO:0000256" key="8">
    <source>
        <dbReference type="SAM" id="Phobius"/>
    </source>
</evidence>